<dbReference type="Gene3D" id="3.40.50.1100">
    <property type="match status" value="2"/>
</dbReference>
<name>A0ABX5CUJ1_9ALTE</name>
<dbReference type="EMBL" id="PVNO01000002">
    <property type="protein sequence ID" value="PRO70623.1"/>
    <property type="molecule type" value="Genomic_DNA"/>
</dbReference>
<dbReference type="SUPFAM" id="SSF53686">
    <property type="entry name" value="Tryptophan synthase beta subunit-like PLP-dependent enzymes"/>
    <property type="match status" value="1"/>
</dbReference>
<protein>
    <submittedName>
        <fullName evidence="5">Cysteine desulfhydrase</fullName>
    </submittedName>
</protein>
<dbReference type="InterPro" id="IPR027278">
    <property type="entry name" value="ACCD_DCysDesulf"/>
</dbReference>
<evidence type="ECO:0000256" key="1">
    <source>
        <dbReference type="ARBA" id="ARBA00001933"/>
    </source>
</evidence>
<evidence type="ECO:0000256" key="2">
    <source>
        <dbReference type="ARBA" id="ARBA00008639"/>
    </source>
</evidence>
<dbReference type="PANTHER" id="PTHR43780:SF2">
    <property type="entry name" value="1-AMINOCYCLOPROPANE-1-CARBOXYLATE DEAMINASE-RELATED"/>
    <property type="match status" value="1"/>
</dbReference>
<dbReference type="PIRSF" id="PIRSF006278">
    <property type="entry name" value="ACCD_DCysDesulf"/>
    <property type="match status" value="1"/>
</dbReference>
<evidence type="ECO:0000313" key="6">
    <source>
        <dbReference type="Proteomes" id="UP000239539"/>
    </source>
</evidence>
<gene>
    <name evidence="5" type="ORF">C6Y39_01295</name>
</gene>
<reference evidence="6" key="1">
    <citation type="journal article" date="2020" name="Int. J. Syst. Evol. Microbiol.">
        <title>Alteromonas alba sp. nov., a marine bacterium isolated from the seawater of the West Pacific Ocean.</title>
        <authorList>
            <person name="Sun C."/>
            <person name="Wu Y.-H."/>
            <person name="Xamxidin M."/>
            <person name="Cheng H."/>
            <person name="Xu X.-W."/>
        </authorList>
    </citation>
    <scope>NUCLEOTIDE SEQUENCE [LARGE SCALE GENOMIC DNA]</scope>
    <source>
        <strain evidence="6">9a2</strain>
    </source>
</reference>
<comment type="cofactor">
    <cofactor evidence="1">
        <name>pyridoxal 5'-phosphate</name>
        <dbReference type="ChEBI" id="CHEBI:597326"/>
    </cofactor>
</comment>
<dbReference type="Proteomes" id="UP000239539">
    <property type="component" value="Unassembled WGS sequence"/>
</dbReference>
<keyword evidence="6" id="KW-1185">Reference proteome</keyword>
<sequence length="332" mass="36846">MLSLNAFKTSLNLPSPLISFSPDWEGAEKVSLYVKRDDAIHPIISGNKWRKLSHSLTHPLPKTIISFGGGFSNHLHALGFICFKLGIPLTAIIRGNYSANPSPMIEDLIQWETTIEYVDRKTYQRRNEYEYLNKLQTKYPDALIIPEGGSQARALSGLQDMMDEIDLEFDVMVAPVASGATLAGIIAALDKLDKHIPKARQGILTPVRKAIGIGVLKGEGYLEELVEQFLPDSLKTESVGEIETKQNASKTLTQPAQQIWHIVHNYHWGGYAKAPSELVAFCDDFNKTMPFEIEPVYSGKAFWAVKDMLAQGKFKNGARIVILHTGGLQGAR</sequence>
<evidence type="ECO:0000259" key="4">
    <source>
        <dbReference type="Pfam" id="PF00291"/>
    </source>
</evidence>
<organism evidence="5 6">
    <name type="scientific">Alteromonas gracilis</name>
    <dbReference type="NCBI Taxonomy" id="1479524"/>
    <lineage>
        <taxon>Bacteria</taxon>
        <taxon>Pseudomonadati</taxon>
        <taxon>Pseudomonadota</taxon>
        <taxon>Gammaproteobacteria</taxon>
        <taxon>Alteromonadales</taxon>
        <taxon>Alteromonadaceae</taxon>
        <taxon>Alteromonas/Salinimonas group</taxon>
        <taxon>Alteromonas</taxon>
    </lineage>
</organism>
<evidence type="ECO:0000313" key="5">
    <source>
        <dbReference type="EMBL" id="PRO70623.1"/>
    </source>
</evidence>
<dbReference type="RefSeq" id="WP_105929523.1">
    <property type="nucleotide sequence ID" value="NZ_PVNO01000002.1"/>
</dbReference>
<evidence type="ECO:0000256" key="3">
    <source>
        <dbReference type="ARBA" id="ARBA00022898"/>
    </source>
</evidence>
<accession>A0ABX5CUJ1</accession>
<proteinExistence type="inferred from homology"/>
<comment type="caution">
    <text evidence="5">The sequence shown here is derived from an EMBL/GenBank/DDBJ whole genome shotgun (WGS) entry which is preliminary data.</text>
</comment>
<keyword evidence="3" id="KW-0663">Pyridoxal phosphate</keyword>
<dbReference type="InterPro" id="IPR036052">
    <property type="entry name" value="TrpB-like_PALP_sf"/>
</dbReference>
<dbReference type="PANTHER" id="PTHR43780">
    <property type="entry name" value="1-AMINOCYCLOPROPANE-1-CARBOXYLATE DEAMINASE-RELATED"/>
    <property type="match status" value="1"/>
</dbReference>
<dbReference type="Pfam" id="PF00291">
    <property type="entry name" value="PALP"/>
    <property type="match status" value="1"/>
</dbReference>
<comment type="similarity">
    <text evidence="2">Belongs to the ACC deaminase/D-cysteine desulfhydrase family.</text>
</comment>
<dbReference type="InterPro" id="IPR001926">
    <property type="entry name" value="TrpB-like_PALP"/>
</dbReference>
<feature type="domain" description="Tryptophan synthase beta chain-like PALP" evidence="4">
    <location>
        <begin position="22"/>
        <end position="326"/>
    </location>
</feature>